<gene>
    <name evidence="8" type="ORF">FHS81_001381</name>
</gene>
<evidence type="ECO:0000256" key="4">
    <source>
        <dbReference type="ARBA" id="ARBA00023288"/>
    </source>
</evidence>
<feature type="chain" id="PRO_5030799289" evidence="5">
    <location>
        <begin position="24"/>
        <end position="241"/>
    </location>
</feature>
<evidence type="ECO:0000259" key="6">
    <source>
        <dbReference type="Pfam" id="PF03724"/>
    </source>
</evidence>
<dbReference type="AlphaFoldDB" id="A0A7W6EG59"/>
<keyword evidence="1 5" id="KW-0732">Signal</keyword>
<evidence type="ECO:0000313" key="8">
    <source>
        <dbReference type="EMBL" id="MBB3809299.1"/>
    </source>
</evidence>
<evidence type="ECO:0000256" key="2">
    <source>
        <dbReference type="ARBA" id="ARBA00023136"/>
    </source>
</evidence>
<dbReference type="RefSeq" id="WP_246374881.1">
    <property type="nucleotide sequence ID" value="NZ_JACICC010000003.1"/>
</dbReference>
<feature type="domain" description="DUF306" evidence="6">
    <location>
        <begin position="28"/>
        <end position="133"/>
    </location>
</feature>
<feature type="domain" description="C-type lysozyme inhibitor" evidence="7">
    <location>
        <begin position="159"/>
        <end position="224"/>
    </location>
</feature>
<evidence type="ECO:0000256" key="5">
    <source>
        <dbReference type="SAM" id="SignalP"/>
    </source>
</evidence>
<dbReference type="PANTHER" id="PTHR35535:SF1">
    <property type="entry name" value="HEAT SHOCK PROTEIN HSLJ"/>
    <property type="match status" value="1"/>
</dbReference>
<dbReference type="EMBL" id="JACICC010000003">
    <property type="protein sequence ID" value="MBB3809299.1"/>
    <property type="molecule type" value="Genomic_DNA"/>
</dbReference>
<proteinExistence type="predicted"/>
<dbReference type="InterPro" id="IPR018660">
    <property type="entry name" value="MliC"/>
</dbReference>
<evidence type="ECO:0000256" key="1">
    <source>
        <dbReference type="ARBA" id="ARBA00022729"/>
    </source>
</evidence>
<protein>
    <submittedName>
        <fullName evidence="8">Membrane-bound inhibitor of C-type lysozyme</fullName>
    </submittedName>
</protein>
<dbReference type="Proteomes" id="UP000537592">
    <property type="component" value="Unassembled WGS sequence"/>
</dbReference>
<dbReference type="Pfam" id="PF03724">
    <property type="entry name" value="META"/>
    <property type="match status" value="1"/>
</dbReference>
<feature type="signal peptide" evidence="5">
    <location>
        <begin position="1"/>
        <end position="23"/>
    </location>
</feature>
<dbReference type="InterPro" id="IPR053147">
    <property type="entry name" value="Hsp_HslJ-like"/>
</dbReference>
<dbReference type="Pfam" id="PF09864">
    <property type="entry name" value="MliC"/>
    <property type="match status" value="1"/>
</dbReference>
<dbReference type="Gene3D" id="2.40.128.200">
    <property type="match status" value="1"/>
</dbReference>
<keyword evidence="9" id="KW-1185">Reference proteome</keyword>
<sequence>MLKPVLRAASLVAIAGFAAPAWAQAPADTPYGTWIAADIDGQSVAGDARPVLELASDNAATGTGGCNRFRGTFESTADTISFGPSASTRMACAPAVLDQEQRFHNALENARNWKRDDAGLTLLGSDGKVLARFTAQSPSAAITIDVPDARSVERNKVAYDCAGTPVNVEYINAGGTSLATLSLNGQFVVASNVISASGARYAGGPYVWWSKGDSADFYDLMKDADKPVSCTSAEAKKPAGN</sequence>
<keyword evidence="3" id="KW-0564">Palmitate</keyword>
<evidence type="ECO:0000256" key="3">
    <source>
        <dbReference type="ARBA" id="ARBA00023139"/>
    </source>
</evidence>
<name>A0A7W6EG59_9HYPH</name>
<reference evidence="8 9" key="1">
    <citation type="submission" date="2020-08" db="EMBL/GenBank/DDBJ databases">
        <title>Genomic Encyclopedia of Type Strains, Phase IV (KMG-IV): sequencing the most valuable type-strain genomes for metagenomic binning, comparative biology and taxonomic classification.</title>
        <authorList>
            <person name="Goeker M."/>
        </authorList>
    </citation>
    <scope>NUCLEOTIDE SEQUENCE [LARGE SCALE GENOMIC DNA]</scope>
    <source>
        <strain evidence="8 9">DSM 28760</strain>
    </source>
</reference>
<dbReference type="InterPro" id="IPR005184">
    <property type="entry name" value="DUF306_Meta_HslJ"/>
</dbReference>
<dbReference type="InterPro" id="IPR038670">
    <property type="entry name" value="HslJ-like_sf"/>
</dbReference>
<evidence type="ECO:0000313" key="9">
    <source>
        <dbReference type="Proteomes" id="UP000537592"/>
    </source>
</evidence>
<dbReference type="SUPFAM" id="SSF141488">
    <property type="entry name" value="YdhA-like"/>
    <property type="match status" value="1"/>
</dbReference>
<dbReference type="InterPro" id="IPR036328">
    <property type="entry name" value="MliC_sf"/>
</dbReference>
<comment type="caution">
    <text evidence="8">The sequence shown here is derived from an EMBL/GenBank/DDBJ whole genome shotgun (WGS) entry which is preliminary data.</text>
</comment>
<dbReference type="PANTHER" id="PTHR35535">
    <property type="entry name" value="HEAT SHOCK PROTEIN HSLJ"/>
    <property type="match status" value="1"/>
</dbReference>
<accession>A0A7W6EG59</accession>
<keyword evidence="2" id="KW-0472">Membrane</keyword>
<evidence type="ECO:0000259" key="7">
    <source>
        <dbReference type="Pfam" id="PF09864"/>
    </source>
</evidence>
<keyword evidence="4" id="KW-0449">Lipoprotein</keyword>
<dbReference type="Gene3D" id="2.40.128.270">
    <property type="match status" value="1"/>
</dbReference>
<organism evidence="8 9">
    <name type="scientific">Pseudochelatococcus contaminans</name>
    <dbReference type="NCBI Taxonomy" id="1538103"/>
    <lineage>
        <taxon>Bacteria</taxon>
        <taxon>Pseudomonadati</taxon>
        <taxon>Pseudomonadota</taxon>
        <taxon>Alphaproteobacteria</taxon>
        <taxon>Hyphomicrobiales</taxon>
        <taxon>Chelatococcaceae</taxon>
        <taxon>Pseudochelatococcus</taxon>
    </lineage>
</organism>